<evidence type="ECO:0000313" key="2">
    <source>
        <dbReference type="EMBL" id="KUG28524.1"/>
    </source>
</evidence>
<gene>
    <name evidence="2" type="ORF">ASZ90_001602</name>
</gene>
<name>A0A0W8G645_9ZZZZ</name>
<dbReference type="InterPro" id="IPR050834">
    <property type="entry name" value="Glycosyltransf_2"/>
</dbReference>
<feature type="domain" description="Glycosyltransferase 2-like" evidence="1">
    <location>
        <begin position="85"/>
        <end position="161"/>
    </location>
</feature>
<dbReference type="EMBL" id="LNQE01000210">
    <property type="protein sequence ID" value="KUG28524.1"/>
    <property type="molecule type" value="Genomic_DNA"/>
</dbReference>
<sequence>MEKVSIVVATYNQAGYLPVCLDSIFFQDHPDIEIVVVNDGSTDDTAQVLEAYRHAVATEQTSFAARYDEAGRTVARQWHPRYPQTGRTLRVLHQENQGLSLALNAGTRAATGAYVTFIASDDMLLPSMVSTLLAAIRENGADFAYADMHIVDDAGRILRRFALPDYSFEKAFCDWYLCGICKLYKKSLHGVSGYFDPACVSQDHDMYLRFAMDGAKFVHVPRVLANVRIHDKDRKVDNHSPEKESRQFADSIRLVLKARQFARERGGR</sequence>
<evidence type="ECO:0000259" key="1">
    <source>
        <dbReference type="Pfam" id="PF00535"/>
    </source>
</evidence>
<dbReference type="Gene3D" id="3.90.550.10">
    <property type="entry name" value="Spore Coat Polysaccharide Biosynthesis Protein SpsA, Chain A"/>
    <property type="match status" value="1"/>
</dbReference>
<keyword evidence="2" id="KW-0808">Transferase</keyword>
<dbReference type="InterPro" id="IPR029044">
    <property type="entry name" value="Nucleotide-diphossugar_trans"/>
</dbReference>
<dbReference type="PANTHER" id="PTHR43685:SF2">
    <property type="entry name" value="GLYCOSYLTRANSFERASE 2-LIKE DOMAIN-CONTAINING PROTEIN"/>
    <property type="match status" value="1"/>
</dbReference>
<organism evidence="2">
    <name type="scientific">hydrocarbon metagenome</name>
    <dbReference type="NCBI Taxonomy" id="938273"/>
    <lineage>
        <taxon>unclassified sequences</taxon>
        <taxon>metagenomes</taxon>
        <taxon>ecological metagenomes</taxon>
    </lineage>
</organism>
<accession>A0A0W8G645</accession>
<dbReference type="GO" id="GO:0016740">
    <property type="term" value="F:transferase activity"/>
    <property type="evidence" value="ECO:0007669"/>
    <property type="project" value="UniProtKB-KW"/>
</dbReference>
<comment type="caution">
    <text evidence="2">The sequence shown here is derived from an EMBL/GenBank/DDBJ whole genome shotgun (WGS) entry which is preliminary data.</text>
</comment>
<feature type="domain" description="Glycosyltransferase 2-like" evidence="1">
    <location>
        <begin position="5"/>
        <end position="54"/>
    </location>
</feature>
<dbReference type="Pfam" id="PF00535">
    <property type="entry name" value="Glycos_transf_2"/>
    <property type="match status" value="2"/>
</dbReference>
<protein>
    <submittedName>
        <fullName evidence="2">Glycosyltransferase</fullName>
    </submittedName>
</protein>
<dbReference type="SUPFAM" id="SSF53448">
    <property type="entry name" value="Nucleotide-diphospho-sugar transferases"/>
    <property type="match status" value="1"/>
</dbReference>
<reference evidence="2" key="1">
    <citation type="journal article" date="2015" name="Proc. Natl. Acad. Sci. U.S.A.">
        <title>Networks of energetic and metabolic interactions define dynamics in microbial communities.</title>
        <authorList>
            <person name="Embree M."/>
            <person name="Liu J.K."/>
            <person name="Al-Bassam M.M."/>
            <person name="Zengler K."/>
        </authorList>
    </citation>
    <scope>NUCLEOTIDE SEQUENCE</scope>
</reference>
<dbReference type="AlphaFoldDB" id="A0A0W8G645"/>
<dbReference type="InterPro" id="IPR001173">
    <property type="entry name" value="Glyco_trans_2-like"/>
</dbReference>
<proteinExistence type="predicted"/>
<dbReference type="PANTHER" id="PTHR43685">
    <property type="entry name" value="GLYCOSYLTRANSFERASE"/>
    <property type="match status" value="1"/>
</dbReference>